<comment type="caution">
    <text evidence="2">The sequence shown here is derived from an EMBL/GenBank/DDBJ whole genome shotgun (WGS) entry which is preliminary data.</text>
</comment>
<accession>A0A511UKM2</accession>
<name>A0A511UKM2_9GAMM</name>
<organism evidence="2 3">
    <name type="scientific">Halovibrio variabilis</name>
    <dbReference type="NCBI Taxonomy" id="31910"/>
    <lineage>
        <taxon>Bacteria</taxon>
        <taxon>Pseudomonadati</taxon>
        <taxon>Pseudomonadota</taxon>
        <taxon>Gammaproteobacteria</taxon>
        <taxon>Oceanospirillales</taxon>
        <taxon>Halomonadaceae</taxon>
        <taxon>Halovibrio</taxon>
    </lineage>
</organism>
<keyword evidence="3" id="KW-1185">Reference proteome</keyword>
<dbReference type="RefSeq" id="WP_146873219.1">
    <property type="nucleotide sequence ID" value="NZ_BJXV01000003.1"/>
</dbReference>
<evidence type="ECO:0000313" key="2">
    <source>
        <dbReference type="EMBL" id="GEN27120.1"/>
    </source>
</evidence>
<dbReference type="Pfam" id="PF09994">
    <property type="entry name" value="T6SS_Tle1-like_cat"/>
    <property type="match status" value="1"/>
</dbReference>
<dbReference type="OrthoDB" id="4378831at2"/>
<dbReference type="AlphaFoldDB" id="A0A511UKM2"/>
<dbReference type="InterPro" id="IPR018712">
    <property type="entry name" value="Tle1-like_cat"/>
</dbReference>
<sequence>MTKQKLILLFDGTWNDPEDQTNVYRITRRIHDYDGGVRQRFYYDPGVGTSRFQRFRGGAFGFGLNKHLLKGYDWLSRRYKEGDEIWIFGFSRGAYTARSLVGLIRKCGLMHVVTPGLLDKAESIYRDKELHPDDDACKDFKKSFSRQPRIHFIGIWDTVGALGVPGTNLFKSKYDWHDTALSSIVDHAYQAVALDEHRATYNVSLWTSKDGKKKPGNRDVEQRWFIGAHANVGGGYGADDTLADIPLNWMLGKAEKAGLKVDQYDVAEDAWKTAPKDSFAEFLWGMYGKFKRIVKAEDGRFYRQYSQGMQGKPAVNISIDDSVWKRWGDKTCDYRPRTLTDAHLSPPDQ</sequence>
<evidence type="ECO:0000313" key="3">
    <source>
        <dbReference type="Proteomes" id="UP000321303"/>
    </source>
</evidence>
<protein>
    <recommendedName>
        <fullName evidence="1">T6SS Phospholipase effector Tle1-like catalytic domain-containing protein</fullName>
    </recommendedName>
</protein>
<dbReference type="PANTHER" id="PTHR33840">
    <property type="match status" value="1"/>
</dbReference>
<reference evidence="2 3" key="1">
    <citation type="submission" date="2019-07" db="EMBL/GenBank/DDBJ databases">
        <title>Whole genome shotgun sequence of Halomonas variabilis NBRC 102410.</title>
        <authorList>
            <person name="Hosoyama A."/>
            <person name="Uohara A."/>
            <person name="Ohji S."/>
            <person name="Ichikawa N."/>
        </authorList>
    </citation>
    <scope>NUCLEOTIDE SEQUENCE [LARGE SCALE GENOMIC DNA]</scope>
    <source>
        <strain evidence="2 3">NBRC 102410</strain>
    </source>
</reference>
<feature type="domain" description="T6SS Phospholipase effector Tle1-like catalytic" evidence="1">
    <location>
        <begin position="5"/>
        <end position="251"/>
    </location>
</feature>
<proteinExistence type="predicted"/>
<dbReference type="EMBL" id="BJXV01000003">
    <property type="protein sequence ID" value="GEN27120.1"/>
    <property type="molecule type" value="Genomic_DNA"/>
</dbReference>
<dbReference type="SUPFAM" id="SSF53474">
    <property type="entry name" value="alpha/beta-Hydrolases"/>
    <property type="match status" value="1"/>
</dbReference>
<dbReference type="InterPro" id="IPR029058">
    <property type="entry name" value="AB_hydrolase_fold"/>
</dbReference>
<dbReference type="PANTHER" id="PTHR33840:SF1">
    <property type="entry name" value="TLE1 PHOSPHOLIPASE DOMAIN-CONTAINING PROTEIN"/>
    <property type="match status" value="1"/>
</dbReference>
<gene>
    <name evidence="2" type="ORF">HVA01_07660</name>
</gene>
<evidence type="ECO:0000259" key="1">
    <source>
        <dbReference type="Pfam" id="PF09994"/>
    </source>
</evidence>
<dbReference type="Proteomes" id="UP000321303">
    <property type="component" value="Unassembled WGS sequence"/>
</dbReference>